<keyword evidence="3" id="KW-1185">Reference proteome</keyword>
<protein>
    <recommendedName>
        <fullName evidence="1">DUF7730 domain-containing protein</fullName>
    </recommendedName>
</protein>
<dbReference type="Pfam" id="PF24864">
    <property type="entry name" value="DUF7730"/>
    <property type="match status" value="1"/>
</dbReference>
<dbReference type="InterPro" id="IPR038883">
    <property type="entry name" value="AN11006-like"/>
</dbReference>
<accession>A0A9W8XXG5</accession>
<dbReference type="InterPro" id="IPR056632">
    <property type="entry name" value="DUF7730"/>
</dbReference>
<dbReference type="EMBL" id="JAPEUY010000021">
    <property type="protein sequence ID" value="KAJ4362312.1"/>
    <property type="molecule type" value="Genomic_DNA"/>
</dbReference>
<dbReference type="Proteomes" id="UP001140560">
    <property type="component" value="Unassembled WGS sequence"/>
</dbReference>
<dbReference type="PANTHER" id="PTHR42085:SF8">
    <property type="entry name" value="F-BOX DOMAIN-CONTAINING PROTEIN"/>
    <property type="match status" value="1"/>
</dbReference>
<evidence type="ECO:0000313" key="3">
    <source>
        <dbReference type="Proteomes" id="UP001140560"/>
    </source>
</evidence>
<organism evidence="2 3">
    <name type="scientific">Neocucurbitaria cava</name>
    <dbReference type="NCBI Taxonomy" id="798079"/>
    <lineage>
        <taxon>Eukaryota</taxon>
        <taxon>Fungi</taxon>
        <taxon>Dikarya</taxon>
        <taxon>Ascomycota</taxon>
        <taxon>Pezizomycotina</taxon>
        <taxon>Dothideomycetes</taxon>
        <taxon>Pleosporomycetidae</taxon>
        <taxon>Pleosporales</taxon>
        <taxon>Pleosporineae</taxon>
        <taxon>Cucurbitariaceae</taxon>
        <taxon>Neocucurbitaria</taxon>
    </lineage>
</organism>
<reference evidence="2" key="1">
    <citation type="submission" date="2022-10" db="EMBL/GenBank/DDBJ databases">
        <title>Tapping the CABI collections for fungal endophytes: first genome assemblies for Collariella, Neodidymelliopsis, Ascochyta clinopodiicola, Didymella pomorum, Didymosphaeria variabile, Neocosmospora piperis and Neocucurbitaria cava.</title>
        <authorList>
            <person name="Hill R."/>
        </authorList>
    </citation>
    <scope>NUCLEOTIDE SEQUENCE</scope>
    <source>
        <strain evidence="2">IMI 356814</strain>
    </source>
</reference>
<evidence type="ECO:0000259" key="1">
    <source>
        <dbReference type="Pfam" id="PF24864"/>
    </source>
</evidence>
<sequence>MSDVAVNNDTFASGRYSKRKRTPVTYNLPELDVSDSESDFDTPQSKVRYASVLLCIKANYPQKRTARVTSRPLPKRRQFPFMQLPAEIRNMIYSYALTDPSGINLVATFKHKRRTVERVSAETQSKFRRAYCRQARLNDEVRAKYEEPVTLVPSLLAVSKQIHYEAQDVLYSNDFIFADTFALYSLLINLGPSGAKHLKTVRLLGWGYGRAMKAYNHACFAVLVWAINITAFHIECNIGWYRTPKSCADQIYRDAFPWLEAIGRETGKMDAAVDILKFEMEAFERKQWNGTTQVTIPGEERYVEFKAALSKLLDVQQKRVLAKPMKKRKLAKTDEL</sequence>
<feature type="domain" description="DUF7730" evidence="1">
    <location>
        <begin position="80"/>
        <end position="203"/>
    </location>
</feature>
<evidence type="ECO:0000313" key="2">
    <source>
        <dbReference type="EMBL" id="KAJ4362312.1"/>
    </source>
</evidence>
<proteinExistence type="predicted"/>
<dbReference type="OrthoDB" id="5397846at2759"/>
<gene>
    <name evidence="2" type="ORF">N0V83_010405</name>
</gene>
<dbReference type="PANTHER" id="PTHR42085">
    <property type="entry name" value="F-BOX DOMAIN-CONTAINING PROTEIN"/>
    <property type="match status" value="1"/>
</dbReference>
<name>A0A9W8XXG5_9PLEO</name>
<dbReference type="AlphaFoldDB" id="A0A9W8XXG5"/>
<comment type="caution">
    <text evidence="2">The sequence shown here is derived from an EMBL/GenBank/DDBJ whole genome shotgun (WGS) entry which is preliminary data.</text>
</comment>